<dbReference type="InterPro" id="IPR012902">
    <property type="entry name" value="N_methyl_site"/>
</dbReference>
<evidence type="ECO:0000256" key="1">
    <source>
        <dbReference type="ARBA" id="ARBA00004377"/>
    </source>
</evidence>
<dbReference type="GO" id="GO:0005886">
    <property type="term" value="C:plasma membrane"/>
    <property type="evidence" value="ECO:0007669"/>
    <property type="project" value="UniProtKB-SubCell"/>
</dbReference>
<keyword evidence="3" id="KW-1003">Cell membrane</keyword>
<dbReference type="PROSITE" id="PS00409">
    <property type="entry name" value="PROKAR_NTER_METHYL"/>
    <property type="match status" value="1"/>
</dbReference>
<dbReference type="SUPFAM" id="SSF54523">
    <property type="entry name" value="Pili subunits"/>
    <property type="match status" value="1"/>
</dbReference>
<proteinExistence type="inferred from homology"/>
<reference evidence="13 14" key="1">
    <citation type="submission" date="2019-03" db="EMBL/GenBank/DDBJ databases">
        <title>Comparative insights into the high quality Complete genome sequence of highly metal resistant Cupriavidus metallidurans strain BS1 isolated from a gold-copper mine.</title>
        <authorList>
            <person name="Mazhar H.S."/>
            <person name="Rensing C."/>
        </authorList>
    </citation>
    <scope>NUCLEOTIDE SEQUENCE [LARGE SCALE GENOMIC DNA]</scope>
    <source>
        <strain evidence="13 14">BS1</strain>
    </source>
</reference>
<evidence type="ECO:0000256" key="8">
    <source>
        <dbReference type="ARBA" id="ARBA00023136"/>
    </source>
</evidence>
<comment type="subcellular location">
    <subcellularLocation>
        <location evidence="1">Cell inner membrane</location>
        <topology evidence="1">Single-pass membrane protein</topology>
    </subcellularLocation>
</comment>
<keyword evidence="4" id="KW-0488">Methylation</keyword>
<evidence type="ECO:0000256" key="3">
    <source>
        <dbReference type="ARBA" id="ARBA00022475"/>
    </source>
</evidence>
<dbReference type="InterPro" id="IPR045584">
    <property type="entry name" value="Pilin-like"/>
</dbReference>
<dbReference type="EMBL" id="CP037900">
    <property type="protein sequence ID" value="QBP11579.1"/>
    <property type="molecule type" value="Genomic_DNA"/>
</dbReference>
<evidence type="ECO:0000256" key="6">
    <source>
        <dbReference type="ARBA" id="ARBA00022692"/>
    </source>
</evidence>
<name>A0A482IWM6_9BURK</name>
<evidence type="ECO:0000313" key="14">
    <source>
        <dbReference type="Proteomes" id="UP000253772"/>
    </source>
</evidence>
<evidence type="ECO:0000256" key="5">
    <source>
        <dbReference type="ARBA" id="ARBA00022519"/>
    </source>
</evidence>
<evidence type="ECO:0000256" key="2">
    <source>
        <dbReference type="ARBA" id="ARBA00021549"/>
    </source>
</evidence>
<feature type="domain" description="General secretion pathway GspH" evidence="12">
    <location>
        <begin position="44"/>
        <end position="179"/>
    </location>
</feature>
<organism evidence="13 14">
    <name type="scientific">Cupriavidus metallidurans</name>
    <dbReference type="NCBI Taxonomy" id="119219"/>
    <lineage>
        <taxon>Bacteria</taxon>
        <taxon>Pseudomonadati</taxon>
        <taxon>Pseudomonadota</taxon>
        <taxon>Betaproteobacteria</taxon>
        <taxon>Burkholderiales</taxon>
        <taxon>Burkholderiaceae</taxon>
        <taxon>Cupriavidus</taxon>
    </lineage>
</organism>
<dbReference type="AlphaFoldDB" id="A0A482IWM6"/>
<dbReference type="GO" id="GO:0015628">
    <property type="term" value="P:protein secretion by the type II secretion system"/>
    <property type="evidence" value="ECO:0007669"/>
    <property type="project" value="InterPro"/>
</dbReference>
<keyword evidence="5" id="KW-0997">Cell inner membrane</keyword>
<comment type="similarity">
    <text evidence="9">Belongs to the GSP H family.</text>
</comment>
<dbReference type="Pfam" id="PF07963">
    <property type="entry name" value="N_methyl"/>
    <property type="match status" value="1"/>
</dbReference>
<feature type="transmembrane region" description="Helical" evidence="11">
    <location>
        <begin position="12"/>
        <end position="33"/>
    </location>
</feature>
<evidence type="ECO:0000259" key="12">
    <source>
        <dbReference type="Pfam" id="PF12019"/>
    </source>
</evidence>
<dbReference type="Proteomes" id="UP000253772">
    <property type="component" value="Chromosome c1"/>
</dbReference>
<dbReference type="Pfam" id="PF12019">
    <property type="entry name" value="GspH"/>
    <property type="match status" value="1"/>
</dbReference>
<evidence type="ECO:0000313" key="13">
    <source>
        <dbReference type="EMBL" id="QBP11579.1"/>
    </source>
</evidence>
<dbReference type="InterPro" id="IPR022346">
    <property type="entry name" value="T2SS_GspH"/>
</dbReference>
<dbReference type="Gene3D" id="3.30.700.10">
    <property type="entry name" value="Glycoprotein, Type 4 Pilin"/>
    <property type="match status" value="1"/>
</dbReference>
<evidence type="ECO:0000256" key="4">
    <source>
        <dbReference type="ARBA" id="ARBA00022481"/>
    </source>
</evidence>
<dbReference type="NCBIfam" id="TIGR02532">
    <property type="entry name" value="IV_pilin_GFxxxE"/>
    <property type="match status" value="1"/>
</dbReference>
<accession>A0A482IWM6</accession>
<keyword evidence="6 11" id="KW-0812">Transmembrane</keyword>
<evidence type="ECO:0000256" key="7">
    <source>
        <dbReference type="ARBA" id="ARBA00022989"/>
    </source>
</evidence>
<gene>
    <name evidence="13" type="ORF">DDF84_000955</name>
</gene>
<evidence type="ECO:0000256" key="11">
    <source>
        <dbReference type="SAM" id="Phobius"/>
    </source>
</evidence>
<evidence type="ECO:0000256" key="10">
    <source>
        <dbReference type="ARBA" id="ARBA00030775"/>
    </source>
</evidence>
<sequence>MYAGTRRGFTLIELITTVSVFGILLAMAAPNFMSWIRDAQVRTAAEALQNGLRVAQAEAARRHRQVALVLTNGATAAGAAPQANGKNWIVNVIANTLAGDGSDSSAALLVQSGALGSVSPAAQITGPAAICFNSLGRLTTLNDGTYNCTIPATGVVTYSVTSSQSTAARNLNVTVSLGGSIRMCDPAKSLSQGAPDACS</sequence>
<keyword evidence="7 11" id="KW-1133">Transmembrane helix</keyword>
<dbReference type="GO" id="GO:0015627">
    <property type="term" value="C:type II protein secretion system complex"/>
    <property type="evidence" value="ECO:0007669"/>
    <property type="project" value="InterPro"/>
</dbReference>
<dbReference type="RefSeq" id="WP_029699753.1">
    <property type="nucleotide sequence ID" value="NZ_CP037900.1"/>
</dbReference>
<keyword evidence="8 11" id="KW-0472">Membrane</keyword>
<evidence type="ECO:0000256" key="9">
    <source>
        <dbReference type="ARBA" id="ARBA00025772"/>
    </source>
</evidence>
<protein>
    <recommendedName>
        <fullName evidence="2">Type II secretion system protein H</fullName>
    </recommendedName>
    <alternativeName>
        <fullName evidence="10">General secretion pathway protein H</fullName>
    </alternativeName>
</protein>